<dbReference type="Pfam" id="PF04023">
    <property type="entry name" value="FeoA"/>
    <property type="match status" value="1"/>
</dbReference>
<accession>A0A3M0GW47</accession>
<proteinExistence type="predicted"/>
<dbReference type="Gene3D" id="2.30.30.90">
    <property type="match status" value="1"/>
</dbReference>
<sequence>MTLAEHLGQRQCVAAGGRAKTCSLAELGCDCPAKIIGFTSDDQISRRLFDLGFAPGQVAALVRRAPMRDPMVFNVGGSEIVLRKREASRIVVEQQ</sequence>
<dbReference type="Proteomes" id="UP000275256">
    <property type="component" value="Unassembled WGS sequence"/>
</dbReference>
<dbReference type="PANTHER" id="PTHR42954:SF2">
    <property type="entry name" value="FE(2+) TRANSPORT PROTEIN A"/>
    <property type="match status" value="1"/>
</dbReference>
<keyword evidence="4" id="KW-1185">Reference proteome</keyword>
<organism evidence="3 4">
    <name type="scientific">Tessaracoccus antarcticus</name>
    <dbReference type="NCBI Taxonomy" id="2479848"/>
    <lineage>
        <taxon>Bacteria</taxon>
        <taxon>Bacillati</taxon>
        <taxon>Actinomycetota</taxon>
        <taxon>Actinomycetes</taxon>
        <taxon>Propionibacteriales</taxon>
        <taxon>Propionibacteriaceae</taxon>
        <taxon>Tessaracoccus</taxon>
    </lineage>
</organism>
<gene>
    <name evidence="3" type="ORF">EAX62_02715</name>
</gene>
<dbReference type="InterPro" id="IPR008988">
    <property type="entry name" value="Transcriptional_repressor_C"/>
</dbReference>
<name>A0A3M0GW47_9ACTN</name>
<reference evidence="3 4" key="1">
    <citation type="submission" date="2018-10" db="EMBL/GenBank/DDBJ databases">
        <title>Tessaracoccus antarcticuss sp. nov., isolated from sediment.</title>
        <authorList>
            <person name="Zhou L.Y."/>
            <person name="Du Z.J."/>
        </authorList>
    </citation>
    <scope>NUCLEOTIDE SEQUENCE [LARGE SCALE GENOMIC DNA]</scope>
    <source>
        <strain evidence="3 4">JDX10</strain>
    </source>
</reference>
<evidence type="ECO:0000256" key="1">
    <source>
        <dbReference type="ARBA" id="ARBA00023004"/>
    </source>
</evidence>
<dbReference type="GO" id="GO:0046914">
    <property type="term" value="F:transition metal ion binding"/>
    <property type="evidence" value="ECO:0007669"/>
    <property type="project" value="InterPro"/>
</dbReference>
<evidence type="ECO:0000259" key="2">
    <source>
        <dbReference type="SMART" id="SM00899"/>
    </source>
</evidence>
<dbReference type="SMART" id="SM00899">
    <property type="entry name" value="FeoA"/>
    <property type="match status" value="1"/>
</dbReference>
<dbReference type="EMBL" id="REFW01000001">
    <property type="protein sequence ID" value="RMB61566.1"/>
    <property type="molecule type" value="Genomic_DNA"/>
</dbReference>
<comment type="caution">
    <text evidence="3">The sequence shown here is derived from an EMBL/GenBank/DDBJ whole genome shotgun (WGS) entry which is preliminary data.</text>
</comment>
<dbReference type="OrthoDB" id="3260514at2"/>
<evidence type="ECO:0000313" key="4">
    <source>
        <dbReference type="Proteomes" id="UP000275256"/>
    </source>
</evidence>
<dbReference type="InterPro" id="IPR038157">
    <property type="entry name" value="FeoA_core_dom"/>
</dbReference>
<dbReference type="AlphaFoldDB" id="A0A3M0GW47"/>
<protein>
    <submittedName>
        <fullName evidence="3">Ferrous iron transport protein A</fullName>
    </submittedName>
</protein>
<dbReference type="InterPro" id="IPR007167">
    <property type="entry name" value="Fe-transptr_FeoA-like"/>
</dbReference>
<dbReference type="InterPro" id="IPR052713">
    <property type="entry name" value="FeoA"/>
</dbReference>
<feature type="domain" description="Ferrous iron transporter FeoA-like" evidence="2">
    <location>
        <begin position="22"/>
        <end position="94"/>
    </location>
</feature>
<dbReference type="PANTHER" id="PTHR42954">
    <property type="entry name" value="FE(2+) TRANSPORT PROTEIN A"/>
    <property type="match status" value="1"/>
</dbReference>
<dbReference type="SUPFAM" id="SSF50037">
    <property type="entry name" value="C-terminal domain of transcriptional repressors"/>
    <property type="match status" value="1"/>
</dbReference>
<keyword evidence="1" id="KW-0408">Iron</keyword>
<evidence type="ECO:0000313" key="3">
    <source>
        <dbReference type="EMBL" id="RMB61566.1"/>
    </source>
</evidence>
<dbReference type="RefSeq" id="WP_121900113.1">
    <property type="nucleotide sequence ID" value="NZ_REFW01000001.1"/>
</dbReference>